<gene>
    <name evidence="5" type="ORF">QX99_00873</name>
</gene>
<feature type="chain" id="PRO_5002243131" evidence="2">
    <location>
        <begin position="26"/>
        <end position="372"/>
    </location>
</feature>
<dbReference type="Pfam" id="PF06030">
    <property type="entry name" value="WxLIP_PGBD"/>
    <property type="match status" value="1"/>
</dbReference>
<reference evidence="5 6" key="1">
    <citation type="journal article" date="2015" name="Microbiology (Mosc.)">
        <title>Genomics of the Weissella cibaria species with an examination of its metabolic traits.</title>
        <authorList>
            <person name="Lynch K.M."/>
            <person name="Lucid A."/>
            <person name="Arendt E.K."/>
            <person name="Sleator R.D."/>
            <person name="Lucey B."/>
            <person name="Coffey A."/>
        </authorList>
    </citation>
    <scope>NUCLEOTIDE SEQUENCE [LARGE SCALE GENOMIC DNA]</scope>
    <source>
        <strain evidence="5 6">MG1</strain>
    </source>
</reference>
<keyword evidence="1" id="KW-0472">Membrane</keyword>
<dbReference type="Pfam" id="PF11797">
    <property type="entry name" value="WxLIP_HBD"/>
    <property type="match status" value="1"/>
</dbReference>
<feature type="transmembrane region" description="Helical" evidence="1">
    <location>
        <begin position="322"/>
        <end position="346"/>
    </location>
</feature>
<evidence type="ECO:0000259" key="3">
    <source>
        <dbReference type="Pfam" id="PF06030"/>
    </source>
</evidence>
<dbReference type="InterPro" id="IPR010317">
    <property type="entry name" value="WxLIP_PGBD"/>
</dbReference>
<keyword evidence="2" id="KW-0732">Signal</keyword>
<keyword evidence="1" id="KW-1133">Transmembrane helix</keyword>
<accession>A0A0D1LLB7</accession>
<keyword evidence="1" id="KW-0812">Transmembrane</keyword>
<protein>
    <submittedName>
        <fullName evidence="5">Uncharacterized protein</fullName>
    </submittedName>
</protein>
<dbReference type="eggNOG" id="COG4072">
    <property type="taxonomic scope" value="Bacteria"/>
</dbReference>
<evidence type="ECO:0000256" key="1">
    <source>
        <dbReference type="SAM" id="Phobius"/>
    </source>
</evidence>
<name>A0A0D1LLB7_9LACO</name>
<feature type="signal peptide" evidence="2">
    <location>
        <begin position="1"/>
        <end position="25"/>
    </location>
</feature>
<feature type="domain" description="WxL Interacting Protein peptidoglycan binding" evidence="3">
    <location>
        <begin position="31"/>
        <end position="150"/>
    </location>
</feature>
<feature type="domain" description="WxL Interacting Protein host binding" evidence="4">
    <location>
        <begin position="159"/>
        <end position="309"/>
    </location>
</feature>
<dbReference type="RefSeq" id="WP_043711085.1">
    <property type="nucleotide sequence ID" value="NZ_JALOCT010000004.1"/>
</dbReference>
<evidence type="ECO:0000313" key="5">
    <source>
        <dbReference type="EMBL" id="KIU21115.1"/>
    </source>
</evidence>
<dbReference type="PATRIC" id="fig|137591.25.peg.844"/>
<dbReference type="InterPro" id="IPR021759">
    <property type="entry name" value="WxLIP_HBD"/>
</dbReference>
<dbReference type="Proteomes" id="UP000032287">
    <property type="component" value="Unassembled WGS sequence"/>
</dbReference>
<dbReference type="STRING" id="137591.AO080_04845"/>
<evidence type="ECO:0000256" key="2">
    <source>
        <dbReference type="SAM" id="SignalP"/>
    </source>
</evidence>
<sequence precursor="true">MKRMKLLMALLVTAFVSLASQTVSADNSMNYVVSPQMPDNQIDKTLGFYNLKANPGASQTLYVTVQNVASKDIKIHIETGSAGTTATGSVDNVMAADKVKELPVKMGDLLSVEHPDITIKAKTSVDVPVKFTMTKQKVTGLIAGGLRFSEVDDTSSVTNNNAIQTKLAYALAVMARQSDDLPKPKLDFGGAKASQVDGQNVVKLTFNNVTSTFVNRLAVTAKVTDNKGKTVKKFAQSMMQMAPNSTMNWAMQLQGKAFKAGTYHVATVAYYSQNTNGKYKAADGTKYNYKQTFKSTFTLSANQAQKLNRTDAVQNAANHLPVWAWIIIVLLVIVFGLVAFIILWFLKMRKPNLAIFVLPAKWWRKMTHKAEK</sequence>
<proteinExistence type="predicted"/>
<organism evidence="5 6">
    <name type="scientific">Weissella cibaria</name>
    <dbReference type="NCBI Taxonomy" id="137591"/>
    <lineage>
        <taxon>Bacteria</taxon>
        <taxon>Bacillati</taxon>
        <taxon>Bacillota</taxon>
        <taxon>Bacilli</taxon>
        <taxon>Lactobacillales</taxon>
        <taxon>Lactobacillaceae</taxon>
        <taxon>Weissella</taxon>
    </lineage>
</organism>
<dbReference type="EMBL" id="JWHU01000012">
    <property type="protein sequence ID" value="KIU21115.1"/>
    <property type="molecule type" value="Genomic_DNA"/>
</dbReference>
<keyword evidence="6" id="KW-1185">Reference proteome</keyword>
<evidence type="ECO:0000313" key="6">
    <source>
        <dbReference type="Proteomes" id="UP000032287"/>
    </source>
</evidence>
<comment type="caution">
    <text evidence="5">The sequence shown here is derived from an EMBL/GenBank/DDBJ whole genome shotgun (WGS) entry which is preliminary data.</text>
</comment>
<evidence type="ECO:0000259" key="4">
    <source>
        <dbReference type="Pfam" id="PF11797"/>
    </source>
</evidence>
<dbReference type="AlphaFoldDB" id="A0A0D1LLB7"/>